<dbReference type="RefSeq" id="WP_146566878.1">
    <property type="nucleotide sequence ID" value="NZ_SIHJ01000002.1"/>
</dbReference>
<gene>
    <name evidence="2" type="ORF">KOR34_37230</name>
</gene>
<dbReference type="AlphaFoldDB" id="A0A5C5V7T2"/>
<evidence type="ECO:0000313" key="3">
    <source>
        <dbReference type="Proteomes" id="UP000316714"/>
    </source>
</evidence>
<evidence type="ECO:0000256" key="1">
    <source>
        <dbReference type="SAM" id="Phobius"/>
    </source>
</evidence>
<keyword evidence="1" id="KW-1133">Transmembrane helix</keyword>
<proteinExistence type="predicted"/>
<protein>
    <submittedName>
        <fullName evidence="2">Uncharacterized protein</fullName>
    </submittedName>
</protein>
<sequence length="85" mass="9410">MPSDPSWRPVNRVQAHFEREGEQAQPQEKPTRCDATRERGEGCHLPYCNCGYGARSHCTCRSEAMAIALYGASFAVVLALLSLLL</sequence>
<feature type="transmembrane region" description="Helical" evidence="1">
    <location>
        <begin position="64"/>
        <end position="84"/>
    </location>
</feature>
<keyword evidence="3" id="KW-1185">Reference proteome</keyword>
<keyword evidence="1" id="KW-0812">Transmembrane</keyword>
<name>A0A5C5V7T2_9BACT</name>
<reference evidence="2 3" key="1">
    <citation type="submission" date="2019-02" db="EMBL/GenBank/DDBJ databases">
        <title>Deep-cultivation of Planctomycetes and their phenomic and genomic characterization uncovers novel biology.</title>
        <authorList>
            <person name="Wiegand S."/>
            <person name="Jogler M."/>
            <person name="Boedeker C."/>
            <person name="Pinto D."/>
            <person name="Vollmers J."/>
            <person name="Rivas-Marin E."/>
            <person name="Kohn T."/>
            <person name="Peeters S.H."/>
            <person name="Heuer A."/>
            <person name="Rast P."/>
            <person name="Oberbeckmann S."/>
            <person name="Bunk B."/>
            <person name="Jeske O."/>
            <person name="Meyerdierks A."/>
            <person name="Storesund J.E."/>
            <person name="Kallscheuer N."/>
            <person name="Luecker S."/>
            <person name="Lage O.M."/>
            <person name="Pohl T."/>
            <person name="Merkel B.J."/>
            <person name="Hornburger P."/>
            <person name="Mueller R.-W."/>
            <person name="Bruemmer F."/>
            <person name="Labrenz M."/>
            <person name="Spormann A.M."/>
            <person name="Op Den Camp H."/>
            <person name="Overmann J."/>
            <person name="Amann R."/>
            <person name="Jetten M.S.M."/>
            <person name="Mascher T."/>
            <person name="Medema M.H."/>
            <person name="Devos D.P."/>
            <person name="Kaster A.-K."/>
            <person name="Ovreas L."/>
            <person name="Rohde M."/>
            <person name="Galperin M.Y."/>
            <person name="Jogler C."/>
        </authorList>
    </citation>
    <scope>NUCLEOTIDE SEQUENCE [LARGE SCALE GENOMIC DNA]</scope>
    <source>
        <strain evidence="2 3">KOR34</strain>
    </source>
</reference>
<accession>A0A5C5V7T2</accession>
<keyword evidence="1" id="KW-0472">Membrane</keyword>
<evidence type="ECO:0000313" key="2">
    <source>
        <dbReference type="EMBL" id="TWT33887.1"/>
    </source>
</evidence>
<organism evidence="2 3">
    <name type="scientific">Posidoniimonas corsicana</name>
    <dbReference type="NCBI Taxonomy" id="1938618"/>
    <lineage>
        <taxon>Bacteria</taxon>
        <taxon>Pseudomonadati</taxon>
        <taxon>Planctomycetota</taxon>
        <taxon>Planctomycetia</taxon>
        <taxon>Pirellulales</taxon>
        <taxon>Lacipirellulaceae</taxon>
        <taxon>Posidoniimonas</taxon>
    </lineage>
</organism>
<dbReference type="EMBL" id="SIHJ01000002">
    <property type="protein sequence ID" value="TWT33887.1"/>
    <property type="molecule type" value="Genomic_DNA"/>
</dbReference>
<comment type="caution">
    <text evidence="2">The sequence shown here is derived from an EMBL/GenBank/DDBJ whole genome shotgun (WGS) entry which is preliminary data.</text>
</comment>
<dbReference type="Proteomes" id="UP000316714">
    <property type="component" value="Unassembled WGS sequence"/>
</dbReference>